<keyword evidence="3" id="KW-0274">FAD</keyword>
<reference evidence="7" key="1">
    <citation type="journal article" date="2017" name="Nat. Ecol. Evol.">
        <title>Genome expansion and lineage-specific genetic innovations in the forest pathogenic fungi Armillaria.</title>
        <authorList>
            <person name="Sipos G."/>
            <person name="Prasanna A.N."/>
            <person name="Walter M.C."/>
            <person name="O'Connor E."/>
            <person name="Balint B."/>
            <person name="Krizsan K."/>
            <person name="Kiss B."/>
            <person name="Hess J."/>
            <person name="Varga T."/>
            <person name="Slot J."/>
            <person name="Riley R."/>
            <person name="Boka B."/>
            <person name="Rigling D."/>
            <person name="Barry K."/>
            <person name="Lee J."/>
            <person name="Mihaltcheva S."/>
            <person name="LaButti K."/>
            <person name="Lipzen A."/>
            <person name="Waldron R."/>
            <person name="Moloney N.M."/>
            <person name="Sperisen C."/>
            <person name="Kredics L."/>
            <person name="Vagvoelgyi C."/>
            <person name="Patrignani A."/>
            <person name="Fitzpatrick D."/>
            <person name="Nagy I."/>
            <person name="Doyle S."/>
            <person name="Anderson J.B."/>
            <person name="Grigoriev I.V."/>
            <person name="Gueldener U."/>
            <person name="Muensterkoetter M."/>
            <person name="Nagy L.G."/>
        </authorList>
    </citation>
    <scope>NUCLEOTIDE SEQUENCE [LARGE SCALE GENOMIC DNA]</scope>
    <source>
        <strain evidence="7">Ar21-2</strain>
    </source>
</reference>
<dbReference type="Gene3D" id="3.50.50.60">
    <property type="entry name" value="FAD/NAD(P)-binding domain"/>
    <property type="match status" value="2"/>
</dbReference>
<evidence type="ECO:0000256" key="1">
    <source>
        <dbReference type="ARBA" id="ARBA00001974"/>
    </source>
</evidence>
<dbReference type="AlphaFoldDB" id="A0A2H3CLT5"/>
<dbReference type="InterPro" id="IPR050641">
    <property type="entry name" value="RIFMO-like"/>
</dbReference>
<dbReference type="InterPro" id="IPR002938">
    <property type="entry name" value="FAD-bd"/>
</dbReference>
<evidence type="ECO:0000256" key="2">
    <source>
        <dbReference type="ARBA" id="ARBA00022630"/>
    </source>
</evidence>
<dbReference type="OrthoDB" id="10016252at2759"/>
<name>A0A2H3CLT5_ARMGA</name>
<dbReference type="Pfam" id="PF01494">
    <property type="entry name" value="FAD_binding_3"/>
    <property type="match status" value="2"/>
</dbReference>
<dbReference type="GO" id="GO:0071949">
    <property type="term" value="F:FAD binding"/>
    <property type="evidence" value="ECO:0007669"/>
    <property type="project" value="InterPro"/>
</dbReference>
<sequence length="410" mass="44793">MLPSETSVLIVGAGPTGLAATISLAQQGIKDFIIVDAILEGQNSSRASAVHAATLEALDTIGCAGPIISKGMTGKGMMFKRNTASFTMAEMEELRVYTRFPYVLLVPQYCVEEVLDAKLRELGVQVVRPLCVVAMKSCKEHHGLEVRRLAGISYTEPDSIAVQDSVAQLVIADVVFSPSKDAHISKSYIIGNISPAGVFLTIPMPPQRDPVTGQDEESDVVKIIFNVPRSSGPPPSNPPLSYIQEHIDMQGPPHLSSDSTLNSQSIRITKTVWSTRYKLSSAVAQQFVKRIHNEDGSLGGTVIIIGDAGRTHSPMGGQGMNLGLRDAILLGTVLKKGVPDREEKCRELEKWGRSRRSRALNTIRTTKTIAYLTDHLISPNSFVAAVAYWTFWLLTRLNFIKRRVFLLSLN</sequence>
<proteinExistence type="predicted"/>
<accession>A0A2H3CLT5</accession>
<dbReference type="SUPFAM" id="SSF51905">
    <property type="entry name" value="FAD/NAD(P)-binding domain"/>
    <property type="match status" value="1"/>
</dbReference>
<evidence type="ECO:0000256" key="4">
    <source>
        <dbReference type="ARBA" id="ARBA00023002"/>
    </source>
</evidence>
<protein>
    <submittedName>
        <fullName evidence="6">FAD/NAD(P)-binding domain-containing protein</fullName>
    </submittedName>
</protein>
<dbReference type="EMBL" id="KZ293712">
    <property type="protein sequence ID" value="PBK82840.1"/>
    <property type="molecule type" value="Genomic_DNA"/>
</dbReference>
<gene>
    <name evidence="6" type="ORF">ARMGADRAFT_1048559</name>
</gene>
<dbReference type="STRING" id="47427.A0A2H3CLT5"/>
<evidence type="ECO:0000259" key="5">
    <source>
        <dbReference type="Pfam" id="PF01494"/>
    </source>
</evidence>
<keyword evidence="7" id="KW-1185">Reference proteome</keyword>
<dbReference type="OMA" id="VGCDGTR"/>
<evidence type="ECO:0000313" key="7">
    <source>
        <dbReference type="Proteomes" id="UP000217790"/>
    </source>
</evidence>
<dbReference type="PANTHER" id="PTHR43004">
    <property type="entry name" value="TRK SYSTEM POTASSIUM UPTAKE PROTEIN"/>
    <property type="match status" value="1"/>
</dbReference>
<evidence type="ECO:0000313" key="6">
    <source>
        <dbReference type="EMBL" id="PBK82840.1"/>
    </source>
</evidence>
<keyword evidence="2" id="KW-0285">Flavoprotein</keyword>
<feature type="domain" description="FAD-binding" evidence="5">
    <location>
        <begin position="300"/>
        <end position="336"/>
    </location>
</feature>
<organism evidence="6 7">
    <name type="scientific">Armillaria gallica</name>
    <name type="common">Bulbous honey fungus</name>
    <name type="synonym">Armillaria bulbosa</name>
    <dbReference type="NCBI Taxonomy" id="47427"/>
    <lineage>
        <taxon>Eukaryota</taxon>
        <taxon>Fungi</taxon>
        <taxon>Dikarya</taxon>
        <taxon>Basidiomycota</taxon>
        <taxon>Agaricomycotina</taxon>
        <taxon>Agaricomycetes</taxon>
        <taxon>Agaricomycetidae</taxon>
        <taxon>Agaricales</taxon>
        <taxon>Marasmiineae</taxon>
        <taxon>Physalacriaceae</taxon>
        <taxon>Armillaria</taxon>
    </lineage>
</organism>
<comment type="cofactor">
    <cofactor evidence="1">
        <name>FAD</name>
        <dbReference type="ChEBI" id="CHEBI:57692"/>
    </cofactor>
</comment>
<dbReference type="GO" id="GO:0016709">
    <property type="term" value="F:oxidoreductase activity, acting on paired donors, with incorporation or reduction of molecular oxygen, NAD(P)H as one donor, and incorporation of one atom of oxygen"/>
    <property type="evidence" value="ECO:0007669"/>
    <property type="project" value="UniProtKB-ARBA"/>
</dbReference>
<dbReference type="PANTHER" id="PTHR43004:SF19">
    <property type="entry name" value="BINDING MONOOXYGENASE, PUTATIVE (JCVI)-RELATED"/>
    <property type="match status" value="1"/>
</dbReference>
<feature type="domain" description="FAD-binding" evidence="5">
    <location>
        <begin position="5"/>
        <end position="129"/>
    </location>
</feature>
<dbReference type="InterPro" id="IPR036188">
    <property type="entry name" value="FAD/NAD-bd_sf"/>
</dbReference>
<dbReference type="PRINTS" id="PR00420">
    <property type="entry name" value="RNGMNOXGNASE"/>
</dbReference>
<keyword evidence="4" id="KW-0560">Oxidoreductase</keyword>
<dbReference type="Proteomes" id="UP000217790">
    <property type="component" value="Unassembled WGS sequence"/>
</dbReference>
<evidence type="ECO:0000256" key="3">
    <source>
        <dbReference type="ARBA" id="ARBA00022827"/>
    </source>
</evidence>
<dbReference type="InParanoid" id="A0A2H3CLT5"/>